<gene>
    <name evidence="10" type="ORF">GCM10008938_24130</name>
</gene>
<dbReference type="PROSITE" id="PS50928">
    <property type="entry name" value="ABC_TM1"/>
    <property type="match status" value="1"/>
</dbReference>
<evidence type="ECO:0000256" key="8">
    <source>
        <dbReference type="SAM" id="MobiDB-lite"/>
    </source>
</evidence>
<comment type="subcellular location">
    <subcellularLocation>
        <location evidence="1 7">Cell membrane</location>
        <topology evidence="1 7">Multi-pass membrane protein</topology>
    </subcellularLocation>
</comment>
<dbReference type="Proteomes" id="UP000632222">
    <property type="component" value="Unassembled WGS sequence"/>
</dbReference>
<proteinExistence type="inferred from homology"/>
<dbReference type="EMBL" id="BMOD01000008">
    <property type="protein sequence ID" value="GGJ37193.1"/>
    <property type="molecule type" value="Genomic_DNA"/>
</dbReference>
<evidence type="ECO:0000256" key="3">
    <source>
        <dbReference type="ARBA" id="ARBA00022475"/>
    </source>
</evidence>
<keyword evidence="5 7" id="KW-1133">Transmembrane helix</keyword>
<keyword evidence="3" id="KW-1003">Cell membrane</keyword>
<evidence type="ECO:0000256" key="4">
    <source>
        <dbReference type="ARBA" id="ARBA00022692"/>
    </source>
</evidence>
<dbReference type="InterPro" id="IPR051393">
    <property type="entry name" value="ABC_transporter_permease"/>
</dbReference>
<evidence type="ECO:0000313" key="10">
    <source>
        <dbReference type="EMBL" id="GGJ37193.1"/>
    </source>
</evidence>
<keyword evidence="2 7" id="KW-0813">Transport</keyword>
<feature type="transmembrane region" description="Helical" evidence="7">
    <location>
        <begin position="287"/>
        <end position="306"/>
    </location>
</feature>
<keyword evidence="11" id="KW-1185">Reference proteome</keyword>
<sequence length="319" mass="35190">MTQTTTENPPTQKKKAQAAPPEQGIFKSRLLPWLFLLPSLLILAVFLYFPAIETLRLSAYQSSVFLSTERFVGLENFIELLSSPVYHQSILQTLVFMAITVTCGIALAFLLALLANRPIKGAKIYRLLLIYPYALSPAIAGTLWLFLFNPEIGLVNALLGSWFHIKPRWLDTPFLAFFLVCCAAIWKSLGYNVVFYLAALQNVPADTLEAAQIDGAGSWQRIRCILVPMLSPMTFFLVFTNVVQALFDSFGLVDILTKGGPVYGQTGITSFLIYQLYLDGFANAKTGFAAAQAVLMLILVAGITVLQFRIGGKQVHHGA</sequence>
<dbReference type="SUPFAM" id="SSF161098">
    <property type="entry name" value="MetI-like"/>
    <property type="match status" value="1"/>
</dbReference>
<name>A0ABQ2CZX0_9DEIO</name>
<keyword evidence="6 7" id="KW-0472">Membrane</keyword>
<feature type="transmembrane region" description="Helical" evidence="7">
    <location>
        <begin position="225"/>
        <end position="247"/>
    </location>
</feature>
<keyword evidence="4 7" id="KW-0812">Transmembrane</keyword>
<evidence type="ECO:0000256" key="2">
    <source>
        <dbReference type="ARBA" id="ARBA00022448"/>
    </source>
</evidence>
<feature type="transmembrane region" description="Helical" evidence="7">
    <location>
        <begin position="168"/>
        <end position="186"/>
    </location>
</feature>
<dbReference type="Pfam" id="PF00528">
    <property type="entry name" value="BPD_transp_1"/>
    <property type="match status" value="1"/>
</dbReference>
<organism evidence="10 11">
    <name type="scientific">Deinococcus roseus</name>
    <dbReference type="NCBI Taxonomy" id="392414"/>
    <lineage>
        <taxon>Bacteria</taxon>
        <taxon>Thermotogati</taxon>
        <taxon>Deinococcota</taxon>
        <taxon>Deinococci</taxon>
        <taxon>Deinococcales</taxon>
        <taxon>Deinococcaceae</taxon>
        <taxon>Deinococcus</taxon>
    </lineage>
</organism>
<reference evidence="11" key="1">
    <citation type="journal article" date="2019" name="Int. J. Syst. Evol. Microbiol.">
        <title>The Global Catalogue of Microorganisms (GCM) 10K type strain sequencing project: providing services to taxonomists for standard genome sequencing and annotation.</title>
        <authorList>
            <consortium name="The Broad Institute Genomics Platform"/>
            <consortium name="The Broad Institute Genome Sequencing Center for Infectious Disease"/>
            <person name="Wu L."/>
            <person name="Ma J."/>
        </authorList>
    </citation>
    <scope>NUCLEOTIDE SEQUENCE [LARGE SCALE GENOMIC DNA]</scope>
    <source>
        <strain evidence="11">JCM 14370</strain>
    </source>
</reference>
<dbReference type="Gene3D" id="1.10.3720.10">
    <property type="entry name" value="MetI-like"/>
    <property type="match status" value="1"/>
</dbReference>
<feature type="compositionally biased region" description="Polar residues" evidence="8">
    <location>
        <begin position="1"/>
        <end position="11"/>
    </location>
</feature>
<evidence type="ECO:0000313" key="11">
    <source>
        <dbReference type="Proteomes" id="UP000632222"/>
    </source>
</evidence>
<feature type="transmembrane region" description="Helical" evidence="7">
    <location>
        <begin position="127"/>
        <end position="148"/>
    </location>
</feature>
<dbReference type="CDD" id="cd06261">
    <property type="entry name" value="TM_PBP2"/>
    <property type="match status" value="1"/>
</dbReference>
<dbReference type="RefSeq" id="WP_189002948.1">
    <property type="nucleotide sequence ID" value="NZ_BMOD01000008.1"/>
</dbReference>
<dbReference type="PANTHER" id="PTHR30193:SF37">
    <property type="entry name" value="INNER MEMBRANE ABC TRANSPORTER PERMEASE PROTEIN YCJO"/>
    <property type="match status" value="1"/>
</dbReference>
<evidence type="ECO:0000256" key="1">
    <source>
        <dbReference type="ARBA" id="ARBA00004651"/>
    </source>
</evidence>
<evidence type="ECO:0000256" key="5">
    <source>
        <dbReference type="ARBA" id="ARBA00022989"/>
    </source>
</evidence>
<feature type="domain" description="ABC transmembrane type-1" evidence="9">
    <location>
        <begin position="90"/>
        <end position="307"/>
    </location>
</feature>
<dbReference type="PANTHER" id="PTHR30193">
    <property type="entry name" value="ABC TRANSPORTER PERMEASE PROTEIN"/>
    <property type="match status" value="1"/>
</dbReference>
<feature type="region of interest" description="Disordered" evidence="8">
    <location>
        <begin position="1"/>
        <end position="20"/>
    </location>
</feature>
<evidence type="ECO:0000256" key="6">
    <source>
        <dbReference type="ARBA" id="ARBA00023136"/>
    </source>
</evidence>
<evidence type="ECO:0000256" key="7">
    <source>
        <dbReference type="RuleBase" id="RU363032"/>
    </source>
</evidence>
<feature type="transmembrane region" description="Helical" evidence="7">
    <location>
        <begin position="30"/>
        <end position="49"/>
    </location>
</feature>
<dbReference type="InterPro" id="IPR000515">
    <property type="entry name" value="MetI-like"/>
</dbReference>
<dbReference type="InterPro" id="IPR035906">
    <property type="entry name" value="MetI-like_sf"/>
</dbReference>
<protein>
    <submittedName>
        <fullName evidence="10">Glycerol-3-phosphate transporter permease</fullName>
    </submittedName>
</protein>
<evidence type="ECO:0000259" key="9">
    <source>
        <dbReference type="PROSITE" id="PS50928"/>
    </source>
</evidence>
<feature type="transmembrane region" description="Helical" evidence="7">
    <location>
        <begin position="90"/>
        <end position="115"/>
    </location>
</feature>
<comment type="caution">
    <text evidence="10">The sequence shown here is derived from an EMBL/GenBank/DDBJ whole genome shotgun (WGS) entry which is preliminary data.</text>
</comment>
<accession>A0ABQ2CZX0</accession>
<comment type="similarity">
    <text evidence="7">Belongs to the binding-protein-dependent transport system permease family.</text>
</comment>